<accession>A0A154QFK2</accession>
<dbReference type="Proteomes" id="UP000076131">
    <property type="component" value="Unassembled WGS sequence"/>
</dbReference>
<keyword evidence="2" id="KW-0732">Signal</keyword>
<comment type="caution">
    <text evidence="3">The sequence shown here is derived from an EMBL/GenBank/DDBJ whole genome shotgun (WGS) entry which is preliminary data.</text>
</comment>
<dbReference type="eggNOG" id="COG3659">
    <property type="taxonomic scope" value="Bacteria"/>
</dbReference>
<evidence type="ECO:0000256" key="2">
    <source>
        <dbReference type="RuleBase" id="RU363072"/>
    </source>
</evidence>
<organism evidence="3 4">
    <name type="scientific">Rhodanobacter thiooxydans</name>
    <dbReference type="NCBI Taxonomy" id="416169"/>
    <lineage>
        <taxon>Bacteria</taxon>
        <taxon>Pseudomonadati</taxon>
        <taxon>Pseudomonadota</taxon>
        <taxon>Gammaproteobacteria</taxon>
        <taxon>Lysobacterales</taxon>
        <taxon>Rhodanobacteraceae</taxon>
        <taxon>Rhodanobacter</taxon>
    </lineage>
</organism>
<comment type="similarity">
    <text evidence="1 2">Belongs to the OprB family.</text>
</comment>
<protein>
    <submittedName>
        <fullName evidence="3">Porin</fullName>
    </submittedName>
</protein>
<dbReference type="AlphaFoldDB" id="A0A154QFK2"/>
<dbReference type="STRING" id="416169.RHOFW104T7_17345"/>
<dbReference type="GO" id="GO:0008643">
    <property type="term" value="P:carbohydrate transport"/>
    <property type="evidence" value="ECO:0007669"/>
    <property type="project" value="InterPro"/>
</dbReference>
<evidence type="ECO:0000313" key="3">
    <source>
        <dbReference type="EMBL" id="KZC22580.1"/>
    </source>
</evidence>
<evidence type="ECO:0000256" key="1">
    <source>
        <dbReference type="ARBA" id="ARBA00008769"/>
    </source>
</evidence>
<sequence length="443" mass="48115">MFVLLLLGLGALATRAHADSGSAPPLFVPQLLDAQISYVAQKLDRMHSAYTGPLSLPTGGDQALSRTFGAYLGMRLPAHLAFYLDGELFTGGGINKGTGLAGYVNGDVVRAGPGSGGKQRPYIARAYLDWNLPLGTNSAPMARAQDQLPGTLATQRIELKLGRLALADDFDKNRYANDTRHQFMNWDFINAASYDYAADTRGYTDGFIVAWVQHHWTLRYGVYQMPLQANGQALAGPLDRARAEQVQLSLHPFGSDGFALRLLAFRNIAKMGNYAQALALAAASGATPDIAADGRYGRRKHGYVINAELPLADDGDTGLFARWGWNDGHTQSFAYTEAERALSVGAQLSGAHWRRSEDRIGIAFDLNGLASAHRAYLAAGGCGFLLCDGALDYGRERVIEAYYRLQLGHYLQLSPDLQWIANPGYNRARGPARVVGLRLHLSL</sequence>
<gene>
    <name evidence="3" type="ORF">RHOFW104T7_17345</name>
</gene>
<feature type="signal peptide" evidence="2">
    <location>
        <begin position="1"/>
        <end position="18"/>
    </location>
</feature>
<dbReference type="EMBL" id="LVJS01000054">
    <property type="protein sequence ID" value="KZC22580.1"/>
    <property type="molecule type" value="Genomic_DNA"/>
</dbReference>
<dbReference type="GO" id="GO:0015288">
    <property type="term" value="F:porin activity"/>
    <property type="evidence" value="ECO:0007669"/>
    <property type="project" value="InterPro"/>
</dbReference>
<dbReference type="InterPro" id="IPR007049">
    <property type="entry name" value="Carb-sel_porin_OprB"/>
</dbReference>
<feature type="chain" id="PRO_5007359337" evidence="2">
    <location>
        <begin position="19"/>
        <end position="443"/>
    </location>
</feature>
<name>A0A154QFK2_9GAMM</name>
<keyword evidence="4" id="KW-1185">Reference proteome</keyword>
<proteinExistence type="inferred from homology"/>
<evidence type="ECO:0000313" key="4">
    <source>
        <dbReference type="Proteomes" id="UP000076131"/>
    </source>
</evidence>
<reference evidence="3 4" key="1">
    <citation type="journal article" date="2016" name="MBio">
        <title>Lateral Gene Transfer in a Heavy Metal-Contaminated-Groundwater Microbial Community.</title>
        <authorList>
            <person name="Hemme C.L."/>
            <person name="Green S.J."/>
            <person name="Rishishwar L."/>
            <person name="Prakash O."/>
            <person name="Pettenato A."/>
            <person name="Chakraborty R."/>
            <person name="Deutschbauer A.M."/>
            <person name="Van Nostrand J.D."/>
            <person name="Wu L."/>
            <person name="He Z."/>
            <person name="Jordan I.K."/>
            <person name="Hazen T.C."/>
            <person name="Arkin A.P."/>
            <person name="Kostka J.E."/>
            <person name="Zhou J."/>
        </authorList>
    </citation>
    <scope>NUCLEOTIDE SEQUENCE [LARGE SCALE GENOMIC DNA]</scope>
    <source>
        <strain evidence="3 4">FW104-T7</strain>
    </source>
</reference>
<dbReference type="InterPro" id="IPR038673">
    <property type="entry name" value="OprB_sf"/>
</dbReference>
<dbReference type="Pfam" id="PF04966">
    <property type="entry name" value="OprB"/>
    <property type="match status" value="1"/>
</dbReference>
<dbReference type="GO" id="GO:0016020">
    <property type="term" value="C:membrane"/>
    <property type="evidence" value="ECO:0007669"/>
    <property type="project" value="InterPro"/>
</dbReference>
<dbReference type="Gene3D" id="2.40.160.180">
    <property type="entry name" value="Carbohydrate-selective porin OprB"/>
    <property type="match status" value="1"/>
</dbReference>